<gene>
    <name evidence="2" type="ORF">EDD27_10562</name>
</gene>
<comment type="caution">
    <text evidence="2">The sequence shown here is derived from an EMBL/GenBank/DDBJ whole genome shotgun (WGS) entry which is preliminary data.</text>
</comment>
<reference evidence="2 3" key="1">
    <citation type="submission" date="2019-01" db="EMBL/GenBank/DDBJ databases">
        <title>Sequencing the genomes of 1000 actinobacteria strains.</title>
        <authorList>
            <person name="Klenk H.-P."/>
        </authorList>
    </citation>
    <scope>NUCLEOTIDE SEQUENCE [LARGE SCALE GENOMIC DNA]</scope>
    <source>
        <strain evidence="2 3">DSM 43925</strain>
    </source>
</reference>
<dbReference type="Proteomes" id="UP000284824">
    <property type="component" value="Unassembled WGS sequence"/>
</dbReference>
<feature type="chain" id="PRO_5019212976" description="Secreted protein" evidence="1">
    <location>
        <begin position="30"/>
        <end position="180"/>
    </location>
</feature>
<evidence type="ECO:0000313" key="3">
    <source>
        <dbReference type="Proteomes" id="UP000284824"/>
    </source>
</evidence>
<feature type="signal peptide" evidence="1">
    <location>
        <begin position="1"/>
        <end position="29"/>
    </location>
</feature>
<keyword evidence="3" id="KW-1185">Reference proteome</keyword>
<name>A0A438MP70_9ACTN</name>
<evidence type="ECO:0000256" key="1">
    <source>
        <dbReference type="SAM" id="SignalP"/>
    </source>
</evidence>
<protein>
    <recommendedName>
        <fullName evidence="4">Secreted protein</fullName>
    </recommendedName>
</protein>
<dbReference type="RefSeq" id="WP_127940029.1">
    <property type="nucleotide sequence ID" value="NZ_SAUN01000001.1"/>
</dbReference>
<keyword evidence="1" id="KW-0732">Signal</keyword>
<sequence>MSTLRKTLPAVAALGVSALFLAAPQAAYAADSVSCQAAGETHFTPGVQMFQQSQFVTYRGVSSSCVDHSGLGITSARITASFDDVDLSCVASRFGTGTGVATIVWDANGARQTSHADITIDDTVLNTAQVSGVVTEGPFAGQRFTGKFNTSLLTGAGKCSAAALYGGVMNAEFKGAFSIG</sequence>
<evidence type="ECO:0000313" key="2">
    <source>
        <dbReference type="EMBL" id="RVX47623.1"/>
    </source>
</evidence>
<proteinExistence type="predicted"/>
<evidence type="ECO:0008006" key="4">
    <source>
        <dbReference type="Google" id="ProtNLM"/>
    </source>
</evidence>
<accession>A0A438MP70</accession>
<dbReference type="AlphaFoldDB" id="A0A438MP70"/>
<dbReference type="EMBL" id="SAUN01000001">
    <property type="protein sequence ID" value="RVX47623.1"/>
    <property type="molecule type" value="Genomic_DNA"/>
</dbReference>
<dbReference type="OrthoDB" id="3529411at2"/>
<organism evidence="2 3">
    <name type="scientific">Nonomuraea polychroma</name>
    <dbReference type="NCBI Taxonomy" id="46176"/>
    <lineage>
        <taxon>Bacteria</taxon>
        <taxon>Bacillati</taxon>
        <taxon>Actinomycetota</taxon>
        <taxon>Actinomycetes</taxon>
        <taxon>Streptosporangiales</taxon>
        <taxon>Streptosporangiaceae</taxon>
        <taxon>Nonomuraea</taxon>
    </lineage>
</organism>